<dbReference type="Pfam" id="PF00657">
    <property type="entry name" value="Lipase_GDSL"/>
    <property type="match status" value="1"/>
</dbReference>
<gene>
    <name evidence="4" type="ORF">NEMVEDRAFT_v1g218908</name>
</gene>
<dbReference type="SMART" id="SM00741">
    <property type="entry name" value="SapB"/>
    <property type="match status" value="1"/>
</dbReference>
<organism evidence="4 5">
    <name type="scientific">Nematostella vectensis</name>
    <name type="common">Starlet sea anemone</name>
    <dbReference type="NCBI Taxonomy" id="45351"/>
    <lineage>
        <taxon>Eukaryota</taxon>
        <taxon>Metazoa</taxon>
        <taxon>Cnidaria</taxon>
        <taxon>Anthozoa</taxon>
        <taxon>Hexacorallia</taxon>
        <taxon>Actiniaria</taxon>
        <taxon>Edwardsiidae</taxon>
        <taxon>Nematostella</taxon>
    </lineage>
</organism>
<dbReference type="PhylomeDB" id="A7SX84"/>
<dbReference type="AlphaFoldDB" id="A7SX84"/>
<dbReference type="HOGENOM" id="CLU_025769_0_0_1"/>
<dbReference type="OMA" id="PFCHLYP"/>
<sequence>MEASKPKFLGACLFALLLFCPVVESRRFAVDGVNGGVYCVACTAVAALTNQLSVIHNETFVKSFDRLCKLLPTKIYQNACLSLGKYYIPKIIDIITDDVTADVICHAIDLCYTDEGYPTCHAFPPKGDFNLAVETAKKKIAMFRIKVKRNISPQSPHFDPCTLPGVDRLCNLFDRIFNNHHPLIDVDNDYFSSVSEAWRGTSWRGRDCDDFDPLTHPGAIDHGDLILDKNCNGIWGYDPETGKSFEELLCKDTGNLGLIVLGDSVAAHFRIPPQWLTARDLNEEVFSHAPFIVANEADWPQLSLYTGFLSNINWAVEKGNATSIYLKLAARNRCNHRDYQNLAKNGADSFDVNNILIKSLTRDHNRDHPALVFYSLVGNDVCNKYHSLDHMTTADQMRVNMRKTLDTLEARLPRGSHVVAVGMVDGRILYDSLHNRIHPIGKLRGDVTYAQFYDFLNCVHVSPCFGWMNTNETIRNLTTQRALELTAVMKEVATQATNYTNIDVHFFHNPFFKVIKDWMDSGHEVWELIEPTDGFHPNLQAESLVAEESWRLLETEIPHVLGKVNPNNDRIRELFGDQGGY</sequence>
<dbReference type="Proteomes" id="UP000001593">
    <property type="component" value="Unassembled WGS sequence"/>
</dbReference>
<dbReference type="InterPro" id="IPR001087">
    <property type="entry name" value="GDSL"/>
</dbReference>
<dbReference type="GO" id="GO:0050728">
    <property type="term" value="P:negative regulation of inflammatory response"/>
    <property type="evidence" value="ECO:0000318"/>
    <property type="project" value="GO_Central"/>
</dbReference>
<feature type="domain" description="Saposin B-type" evidence="3">
    <location>
        <begin position="35"/>
        <end position="115"/>
    </location>
</feature>
<dbReference type="PANTHER" id="PTHR15010:SF0">
    <property type="entry name" value="ACYLOXYACYL HYDROLASE"/>
    <property type="match status" value="1"/>
</dbReference>
<feature type="chain" id="PRO_5002712377" description="Saposin B-type domain-containing protein" evidence="2">
    <location>
        <begin position="26"/>
        <end position="581"/>
    </location>
</feature>
<keyword evidence="5" id="KW-1185">Reference proteome</keyword>
<dbReference type="GO" id="GO:0009104">
    <property type="term" value="P:lipopolysaccharide catabolic process"/>
    <property type="evidence" value="ECO:0000318"/>
    <property type="project" value="GO_Central"/>
</dbReference>
<accession>A7SX84</accession>
<evidence type="ECO:0000256" key="2">
    <source>
        <dbReference type="SAM" id="SignalP"/>
    </source>
</evidence>
<dbReference type="PROSITE" id="PS50015">
    <property type="entry name" value="SAP_B"/>
    <property type="match status" value="1"/>
</dbReference>
<keyword evidence="1" id="KW-1015">Disulfide bond</keyword>
<dbReference type="OrthoDB" id="14839at2759"/>
<evidence type="ECO:0000313" key="5">
    <source>
        <dbReference type="Proteomes" id="UP000001593"/>
    </source>
</evidence>
<dbReference type="InterPro" id="IPR036514">
    <property type="entry name" value="SGNH_hydro_sf"/>
</dbReference>
<dbReference type="InterPro" id="IPR011001">
    <property type="entry name" value="Saposin-like"/>
</dbReference>
<evidence type="ECO:0000259" key="3">
    <source>
        <dbReference type="PROSITE" id="PS50015"/>
    </source>
</evidence>
<dbReference type="InParanoid" id="A7SX84"/>
<dbReference type="eggNOG" id="ENOG502QVQW">
    <property type="taxonomic scope" value="Eukaryota"/>
</dbReference>
<dbReference type="SUPFAM" id="SSF47862">
    <property type="entry name" value="Saposin"/>
    <property type="match status" value="1"/>
</dbReference>
<dbReference type="KEGG" id="nve:5502616"/>
<dbReference type="Pfam" id="PF20825">
    <property type="entry name" value="Saposin"/>
    <property type="match status" value="1"/>
</dbReference>
<keyword evidence="2" id="KW-0732">Signal</keyword>
<evidence type="ECO:0000313" key="4">
    <source>
        <dbReference type="EMBL" id="EDO31678.1"/>
    </source>
</evidence>
<dbReference type="GO" id="GO:0050528">
    <property type="term" value="F:acyloxyacyl hydrolase activity"/>
    <property type="evidence" value="ECO:0000318"/>
    <property type="project" value="GO_Central"/>
</dbReference>
<evidence type="ECO:0000256" key="1">
    <source>
        <dbReference type="ARBA" id="ARBA00023157"/>
    </source>
</evidence>
<protein>
    <recommendedName>
        <fullName evidence="3">Saposin B-type domain-containing protein</fullName>
    </recommendedName>
</protein>
<name>A7SX84_NEMVE</name>
<dbReference type="PANTHER" id="PTHR15010">
    <property type="entry name" value="ACYLOXYACYL HYDROLASE"/>
    <property type="match status" value="1"/>
</dbReference>
<dbReference type="Gene3D" id="3.40.50.1110">
    <property type="entry name" value="SGNH hydrolase"/>
    <property type="match status" value="1"/>
</dbReference>
<proteinExistence type="predicted"/>
<dbReference type="Gene3D" id="1.10.225.10">
    <property type="entry name" value="Saposin-like"/>
    <property type="match status" value="1"/>
</dbReference>
<dbReference type="GO" id="GO:0005509">
    <property type="term" value="F:calcium ion binding"/>
    <property type="evidence" value="ECO:0000318"/>
    <property type="project" value="GO_Central"/>
</dbReference>
<feature type="signal peptide" evidence="2">
    <location>
        <begin position="1"/>
        <end position="25"/>
    </location>
</feature>
<reference evidence="4 5" key="1">
    <citation type="journal article" date="2007" name="Science">
        <title>Sea anemone genome reveals ancestral eumetazoan gene repertoire and genomic organization.</title>
        <authorList>
            <person name="Putnam N.H."/>
            <person name="Srivastava M."/>
            <person name="Hellsten U."/>
            <person name="Dirks B."/>
            <person name="Chapman J."/>
            <person name="Salamov A."/>
            <person name="Terry A."/>
            <person name="Shapiro H."/>
            <person name="Lindquist E."/>
            <person name="Kapitonov V.V."/>
            <person name="Jurka J."/>
            <person name="Genikhovich G."/>
            <person name="Grigoriev I.V."/>
            <person name="Lucas S.M."/>
            <person name="Steele R.E."/>
            <person name="Finnerty J.R."/>
            <person name="Technau U."/>
            <person name="Martindale M.Q."/>
            <person name="Rokhsar D.S."/>
        </authorList>
    </citation>
    <scope>NUCLEOTIDE SEQUENCE [LARGE SCALE GENOMIC DNA]</scope>
    <source>
        <strain evidence="5">CH2 X CH6</strain>
    </source>
</reference>
<dbReference type="EMBL" id="DS469881">
    <property type="protein sequence ID" value="EDO31678.1"/>
    <property type="molecule type" value="Genomic_DNA"/>
</dbReference>
<dbReference type="InterPro" id="IPR008139">
    <property type="entry name" value="SaposinB_dom"/>
</dbReference>
<dbReference type="SUPFAM" id="SSF52266">
    <property type="entry name" value="SGNH hydrolase"/>
    <property type="match status" value="1"/>
</dbReference>
<dbReference type="InterPro" id="IPR039676">
    <property type="entry name" value="AOAH"/>
</dbReference>
<dbReference type="InterPro" id="IPR048593">
    <property type="entry name" value="AOAH_Saposin_N"/>
</dbReference>